<dbReference type="Pfam" id="PF13812">
    <property type="entry name" value="PPR_3"/>
    <property type="match status" value="1"/>
</dbReference>
<evidence type="ECO:0000313" key="2">
    <source>
        <dbReference type="EMBL" id="CAE4637351.1"/>
    </source>
</evidence>
<dbReference type="InterPro" id="IPR002885">
    <property type="entry name" value="PPR_rpt"/>
</dbReference>
<keyword evidence="1" id="KW-0677">Repeat</keyword>
<dbReference type="PANTHER" id="PTHR47942:SF63">
    <property type="entry name" value="PENTATRICOPEPTIDE REPEAT-CONTAINING PROTEIN"/>
    <property type="match status" value="1"/>
</dbReference>
<reference evidence="2" key="1">
    <citation type="submission" date="2021-01" db="EMBL/GenBank/DDBJ databases">
        <authorList>
            <person name="Corre E."/>
            <person name="Pelletier E."/>
            <person name="Niang G."/>
            <person name="Scheremetjew M."/>
            <person name="Finn R."/>
            <person name="Kale V."/>
            <person name="Holt S."/>
            <person name="Cochrane G."/>
            <person name="Meng A."/>
            <person name="Brown T."/>
            <person name="Cohen L."/>
        </authorList>
    </citation>
    <scope>NUCLEOTIDE SEQUENCE</scope>
    <source>
        <strain evidence="2">GSO104</strain>
    </source>
</reference>
<name>A0A7S4S8Q9_9STRA</name>
<proteinExistence type="predicted"/>
<dbReference type="PANTHER" id="PTHR47942">
    <property type="entry name" value="TETRATRICOPEPTIDE REPEAT (TPR)-LIKE SUPERFAMILY PROTEIN-RELATED"/>
    <property type="match status" value="1"/>
</dbReference>
<gene>
    <name evidence="2" type="ORF">DBRI00130_LOCUS30773</name>
</gene>
<dbReference type="EMBL" id="HBNS01039498">
    <property type="protein sequence ID" value="CAE4637351.1"/>
    <property type="molecule type" value="Transcribed_RNA"/>
</dbReference>
<organism evidence="2">
    <name type="scientific">Ditylum brightwellii</name>
    <dbReference type="NCBI Taxonomy" id="49249"/>
    <lineage>
        <taxon>Eukaryota</taxon>
        <taxon>Sar</taxon>
        <taxon>Stramenopiles</taxon>
        <taxon>Ochrophyta</taxon>
        <taxon>Bacillariophyta</taxon>
        <taxon>Mediophyceae</taxon>
        <taxon>Lithodesmiophycidae</taxon>
        <taxon>Lithodesmiales</taxon>
        <taxon>Lithodesmiaceae</taxon>
        <taxon>Ditylum</taxon>
    </lineage>
</organism>
<accession>A0A7S4S8Q9</accession>
<protein>
    <recommendedName>
        <fullName evidence="3">Pentacotripeptide-repeat region of PRORP domain-containing protein</fullName>
    </recommendedName>
</protein>
<dbReference type="InterPro" id="IPR011990">
    <property type="entry name" value="TPR-like_helical_dom_sf"/>
</dbReference>
<dbReference type="Gene3D" id="1.25.40.10">
    <property type="entry name" value="Tetratricopeptide repeat domain"/>
    <property type="match status" value="5"/>
</dbReference>
<dbReference type="InterPro" id="IPR051222">
    <property type="entry name" value="PPR/CCM1_RNA-binding"/>
</dbReference>
<sequence>MEPNVVSFNGVIAAWSNSNTIESGERGERLLHQMVDIKSNNSNQMMIPPDIITYNSVLHAYATSSKCGSFDAANKALNLLHKMENEEFHIKPDVYSYATVMDAFAQRGTGGGSSSSGDGSILSGATSATIGVESAETVQYLLQKMKRSKTIHPNTVCYNAALLAWARSTYFDCAERCELLLREMEKQEGKRHYATAKPDRISYNTLLQAYANSPKSTSLAKAEHLLRRMSSMKSVFLHPDRKSYNTAIVALAKHASSPSFVPPDTIDSGNKKDKNNVNSSITERAEKLLDEMIHKSKEQQHHKRCSGGRHKPTLSPNTVTYNALINAYANSFGDCTIASCPTDAAKKAHIAVERVEGILDMMERSCCSSRNDDDLNGNDDDDVCPDATTYASVIHTWIKSGAEEAPFRAEELLNFVEFSSKEEKTGERRPPRRLKSNAVLYSAVLQAWAKTSTKKGAERAEVLLERQKKLYEGSSEQDRQNCLKPTAISYNALMDAWARSGVGGIETAEKVENILTEMERMYREDGDILVKPSKRSYNAAFLAWRNSGVDEAPRRSIMLLSRMFRQYKEEKNLDLKPDTPTINAVMNVWAASPIRGSAEKCEEFLHYMEKAYKAGDISLKPNRISFNTCINAWANRESNGLGGEDDDAIVAAERANRVLNRMERWYDETRDMDMKPDIISYRTAAKAWGASKVNGSKEKARSLMQRANYLLS</sequence>
<evidence type="ECO:0008006" key="3">
    <source>
        <dbReference type="Google" id="ProtNLM"/>
    </source>
</evidence>
<evidence type="ECO:0000256" key="1">
    <source>
        <dbReference type="ARBA" id="ARBA00022737"/>
    </source>
</evidence>
<dbReference type="AlphaFoldDB" id="A0A7S4S8Q9"/>